<gene>
    <name evidence="1" type="ORF">LCGC14_1509130</name>
</gene>
<organism evidence="1">
    <name type="scientific">marine sediment metagenome</name>
    <dbReference type="NCBI Taxonomy" id="412755"/>
    <lineage>
        <taxon>unclassified sequences</taxon>
        <taxon>metagenomes</taxon>
        <taxon>ecological metagenomes</taxon>
    </lineage>
</organism>
<name>A0A0F9J1Z1_9ZZZZ</name>
<comment type="caution">
    <text evidence="1">The sequence shown here is derived from an EMBL/GenBank/DDBJ whole genome shotgun (WGS) entry which is preliminary data.</text>
</comment>
<dbReference type="InterPro" id="IPR027417">
    <property type="entry name" value="P-loop_NTPase"/>
</dbReference>
<protein>
    <recommendedName>
        <fullName evidence="2">Zona occludens toxin N-terminal domain-containing protein</fullName>
    </recommendedName>
</protein>
<reference evidence="1" key="1">
    <citation type="journal article" date="2015" name="Nature">
        <title>Complex archaea that bridge the gap between prokaryotes and eukaryotes.</title>
        <authorList>
            <person name="Spang A."/>
            <person name="Saw J.H."/>
            <person name="Jorgensen S.L."/>
            <person name="Zaremba-Niedzwiedzka K."/>
            <person name="Martijn J."/>
            <person name="Lind A.E."/>
            <person name="van Eijk R."/>
            <person name="Schleper C."/>
            <person name="Guy L."/>
            <person name="Ettema T.J."/>
        </authorList>
    </citation>
    <scope>NUCLEOTIDE SEQUENCE</scope>
</reference>
<sequence length="288" mass="33382">MVKLQHDGKKWIELEPYSKEGIYLDRKLKDKLDNIIKLRKRGFDTIFTIDGDRRTGKSTLGMTCAHYLYPKLSIGNFVSGISDALKIIQDLPDESVVIFDEGSLVFSSKDHANKEQKQLLKVVDVIGQKRMTMILIMPTFFELIRPMAVQYSRFLLHVYTDKQLNRGRVAYFGTKKKRILYTEGKKTYGSYRNPSADWIGRFTDFKPSFYDEYITLKNKSLRETLYGKNVPVISKKDYVEVSKIILKNNLKMDKPMTSYLLSTLLDIPDRTIRAYSKEIREKSALANG</sequence>
<evidence type="ECO:0000313" key="1">
    <source>
        <dbReference type="EMBL" id="KKM63669.1"/>
    </source>
</evidence>
<dbReference type="EMBL" id="LAZR01011057">
    <property type="protein sequence ID" value="KKM63669.1"/>
    <property type="molecule type" value="Genomic_DNA"/>
</dbReference>
<proteinExistence type="predicted"/>
<accession>A0A0F9J1Z1</accession>
<dbReference type="SUPFAM" id="SSF52540">
    <property type="entry name" value="P-loop containing nucleoside triphosphate hydrolases"/>
    <property type="match status" value="1"/>
</dbReference>
<dbReference type="AlphaFoldDB" id="A0A0F9J1Z1"/>
<evidence type="ECO:0008006" key="2">
    <source>
        <dbReference type="Google" id="ProtNLM"/>
    </source>
</evidence>